<feature type="region of interest" description="Disordered" evidence="1">
    <location>
        <begin position="1"/>
        <end position="47"/>
    </location>
</feature>
<evidence type="ECO:0000313" key="4">
    <source>
        <dbReference type="Proteomes" id="UP001500064"/>
    </source>
</evidence>
<protein>
    <submittedName>
        <fullName evidence="3">Uncharacterized protein</fullName>
    </submittedName>
</protein>
<reference evidence="3 4" key="1">
    <citation type="journal article" date="2019" name="Int. J. Syst. Evol. Microbiol.">
        <title>The Global Catalogue of Microorganisms (GCM) 10K type strain sequencing project: providing services to taxonomists for standard genome sequencing and annotation.</title>
        <authorList>
            <consortium name="The Broad Institute Genomics Platform"/>
            <consortium name="The Broad Institute Genome Sequencing Center for Infectious Disease"/>
            <person name="Wu L."/>
            <person name="Ma J."/>
        </authorList>
    </citation>
    <scope>NUCLEOTIDE SEQUENCE [LARGE SCALE GENOMIC DNA]</scope>
    <source>
        <strain evidence="3 4">JCM 13929</strain>
    </source>
</reference>
<dbReference type="Proteomes" id="UP001500064">
    <property type="component" value="Unassembled WGS sequence"/>
</dbReference>
<dbReference type="EMBL" id="BAAAMU010000001">
    <property type="protein sequence ID" value="GAA1608069.1"/>
    <property type="molecule type" value="Genomic_DNA"/>
</dbReference>
<feature type="transmembrane region" description="Helical" evidence="2">
    <location>
        <begin position="53"/>
        <end position="81"/>
    </location>
</feature>
<sequence length="116" mass="12069">MPWATVHAPSPAPHHSVHPPPVPRHAFHPPPRPGAPPPVPWPAPPPPAASPQFGATGCLLAIVVVGVVFLLYVMVILVAAASKSPSMPYGSQRASCVPWASIDRSCQSSQVLSRAA</sequence>
<feature type="compositionally biased region" description="Pro residues" evidence="1">
    <location>
        <begin position="18"/>
        <end position="47"/>
    </location>
</feature>
<evidence type="ECO:0000256" key="1">
    <source>
        <dbReference type="SAM" id="MobiDB-lite"/>
    </source>
</evidence>
<organism evidence="3 4">
    <name type="scientific">Nonomuraea maheshkhaliensis</name>
    <dbReference type="NCBI Taxonomy" id="419590"/>
    <lineage>
        <taxon>Bacteria</taxon>
        <taxon>Bacillati</taxon>
        <taxon>Actinomycetota</taxon>
        <taxon>Actinomycetes</taxon>
        <taxon>Streptosporangiales</taxon>
        <taxon>Streptosporangiaceae</taxon>
        <taxon>Nonomuraea</taxon>
    </lineage>
</organism>
<gene>
    <name evidence="3" type="ORF">GCM10009733_000220</name>
</gene>
<keyword evidence="4" id="KW-1185">Reference proteome</keyword>
<proteinExistence type="predicted"/>
<evidence type="ECO:0000256" key="2">
    <source>
        <dbReference type="SAM" id="Phobius"/>
    </source>
</evidence>
<keyword evidence="2" id="KW-1133">Transmembrane helix</keyword>
<evidence type="ECO:0000313" key="3">
    <source>
        <dbReference type="EMBL" id="GAA1608069.1"/>
    </source>
</evidence>
<comment type="caution">
    <text evidence="3">The sequence shown here is derived from an EMBL/GenBank/DDBJ whole genome shotgun (WGS) entry which is preliminary data.</text>
</comment>
<name>A0ABN2EI82_9ACTN</name>
<keyword evidence="2" id="KW-0472">Membrane</keyword>
<keyword evidence="2" id="KW-0812">Transmembrane</keyword>
<accession>A0ABN2EI82</accession>